<keyword evidence="1" id="KW-0175">Coiled coil</keyword>
<evidence type="ECO:0000313" key="4">
    <source>
        <dbReference type="EMBL" id="TQM77134.1"/>
    </source>
</evidence>
<evidence type="ECO:0000313" key="5">
    <source>
        <dbReference type="Proteomes" id="UP000319213"/>
    </source>
</evidence>
<keyword evidence="3" id="KW-1133">Transmembrane helix</keyword>
<reference evidence="4 5" key="1">
    <citation type="submission" date="2019-06" db="EMBL/GenBank/DDBJ databases">
        <title>Sequencing the genomes of 1000 actinobacteria strains.</title>
        <authorList>
            <person name="Klenk H.-P."/>
        </authorList>
    </citation>
    <scope>NUCLEOTIDE SEQUENCE [LARGE SCALE GENOMIC DNA]</scope>
    <source>
        <strain evidence="4 5">DSM 43186</strain>
    </source>
</reference>
<feature type="region of interest" description="Disordered" evidence="2">
    <location>
        <begin position="245"/>
        <end position="282"/>
    </location>
</feature>
<comment type="caution">
    <text evidence="4">The sequence shown here is derived from an EMBL/GenBank/DDBJ whole genome shotgun (WGS) entry which is preliminary data.</text>
</comment>
<gene>
    <name evidence="4" type="ORF">FHX40_3887</name>
</gene>
<evidence type="ECO:0000256" key="1">
    <source>
        <dbReference type="SAM" id="Coils"/>
    </source>
</evidence>
<dbReference type="AlphaFoldDB" id="A0A543J2U2"/>
<evidence type="ECO:0008006" key="6">
    <source>
        <dbReference type="Google" id="ProtNLM"/>
    </source>
</evidence>
<accession>A0A543J2U2</accession>
<dbReference type="EMBL" id="VFPQ01000001">
    <property type="protein sequence ID" value="TQM77134.1"/>
    <property type="molecule type" value="Genomic_DNA"/>
</dbReference>
<keyword evidence="3" id="KW-0812">Transmembrane</keyword>
<protein>
    <recommendedName>
        <fullName evidence="6">CU044_5270 family protein</fullName>
    </recommendedName>
</protein>
<keyword evidence="3" id="KW-0472">Membrane</keyword>
<evidence type="ECO:0000256" key="2">
    <source>
        <dbReference type="SAM" id="MobiDB-lite"/>
    </source>
</evidence>
<evidence type="ECO:0000256" key="3">
    <source>
        <dbReference type="SAM" id="Phobius"/>
    </source>
</evidence>
<proteinExistence type="predicted"/>
<dbReference type="OrthoDB" id="3538210at2"/>
<dbReference type="RefSeq" id="WP_142260911.1">
    <property type="nucleotide sequence ID" value="NZ_BMPV01000002.1"/>
</dbReference>
<dbReference type="Proteomes" id="UP000319213">
    <property type="component" value="Unassembled WGS sequence"/>
</dbReference>
<feature type="coiled-coil region" evidence="1">
    <location>
        <begin position="150"/>
        <end position="194"/>
    </location>
</feature>
<feature type="transmembrane region" description="Helical" evidence="3">
    <location>
        <begin position="55"/>
        <end position="79"/>
    </location>
</feature>
<name>A0A543J2U2_9ACTN</name>
<organism evidence="4 5">
    <name type="scientific">Thermopolyspora flexuosa</name>
    <dbReference type="NCBI Taxonomy" id="103836"/>
    <lineage>
        <taxon>Bacteria</taxon>
        <taxon>Bacillati</taxon>
        <taxon>Actinomycetota</taxon>
        <taxon>Actinomycetes</taxon>
        <taxon>Streptosporangiales</taxon>
        <taxon>Streptosporangiaceae</taxon>
        <taxon>Thermopolyspora</taxon>
    </lineage>
</organism>
<keyword evidence="5" id="KW-1185">Reference proteome</keyword>
<sequence>MIDRMFARLRPDELDELAEASYRRRRADDLARAFTSSTQHPKQPIWRTFMSRRPLFLLATSGAVAAIAAGAIVVSTGVLSGTPTGEHRVAAGSSSTGTTGGTGASPAATRVDARSFLLAAADTALRETATTGEYWYVRTRTASTTHHMPKEFQEEAGRLLEQEAAEYKRTGEDESKLDAINQKYNRKLAQLKKKYWPNGFPYTAYLVQTEETWRARRAGGTNRVLPSNPEIVFPTPEDEAKWKELGSPNLLPNRRPRAVDDTLPQPLSISNPDITMGNVGKLPTSKTKLADRLRKRFERLPDPDKEFPVYLWQTTVDLMTAPTTPGTRAALLKVLADQPGITSLGEVEDGVGRTGVGLAVKDAEGAEFTLVIDKDSAALLEYAVDSNDEDRNVLRVTYEDFGWTDRLGERPQG</sequence>
<feature type="region of interest" description="Disordered" evidence="2">
    <location>
        <begin position="85"/>
        <end position="107"/>
    </location>
</feature>